<keyword evidence="8" id="KW-1185">Reference proteome</keyword>
<feature type="transmembrane region" description="Helical" evidence="6">
    <location>
        <begin position="38"/>
        <end position="59"/>
    </location>
</feature>
<dbReference type="Pfam" id="PF00106">
    <property type="entry name" value="adh_short"/>
    <property type="match status" value="1"/>
</dbReference>
<dbReference type="CDD" id="cd05356">
    <property type="entry name" value="17beta-HSD1_like_SDR_c"/>
    <property type="match status" value="1"/>
</dbReference>
<gene>
    <name evidence="7" type="primary">HSDL1</name>
    <name evidence="7" type="ORF">CDAR_590641</name>
</gene>
<organism evidence="7 8">
    <name type="scientific">Caerostris darwini</name>
    <dbReference type="NCBI Taxonomy" id="1538125"/>
    <lineage>
        <taxon>Eukaryota</taxon>
        <taxon>Metazoa</taxon>
        <taxon>Ecdysozoa</taxon>
        <taxon>Arthropoda</taxon>
        <taxon>Chelicerata</taxon>
        <taxon>Arachnida</taxon>
        <taxon>Araneae</taxon>
        <taxon>Araneomorphae</taxon>
        <taxon>Entelegynae</taxon>
        <taxon>Araneoidea</taxon>
        <taxon>Araneidae</taxon>
        <taxon>Caerostris</taxon>
    </lineage>
</organism>
<comment type="similarity">
    <text evidence="5">Belongs to the short-chain dehydrogenases/reductases (SDR) family. 17-beta-HSD 3 subfamily.</text>
</comment>
<comment type="caution">
    <text evidence="7">The sequence shown here is derived from an EMBL/GenBank/DDBJ whole genome shotgun (WGS) entry which is preliminary data.</text>
</comment>
<name>A0AAV4RS09_9ARAC</name>
<dbReference type="EMBL" id="BPLQ01006567">
    <property type="protein sequence ID" value="GIY23616.1"/>
    <property type="molecule type" value="Genomic_DNA"/>
</dbReference>
<dbReference type="PANTHER" id="PTHR44889:SF1">
    <property type="entry name" value="INACTIVE HYDROXYSTEROID DEHYDROGENASE-LIKE PROTEIN 1"/>
    <property type="match status" value="1"/>
</dbReference>
<evidence type="ECO:0000256" key="6">
    <source>
        <dbReference type="SAM" id="Phobius"/>
    </source>
</evidence>
<dbReference type="Gene3D" id="3.40.50.720">
    <property type="entry name" value="NAD(P)-binding Rossmann-like Domain"/>
    <property type="match status" value="1"/>
</dbReference>
<keyword evidence="4" id="KW-0496">Mitochondrion</keyword>
<proteinExistence type="inferred from homology"/>
<keyword evidence="6" id="KW-1133">Transmembrane helix</keyword>
<keyword evidence="2" id="KW-0521">NADP</keyword>
<dbReference type="PRINTS" id="PR00080">
    <property type="entry name" value="SDRFAMILY"/>
</dbReference>
<dbReference type="GO" id="GO:0016491">
    <property type="term" value="F:oxidoreductase activity"/>
    <property type="evidence" value="ECO:0007669"/>
    <property type="project" value="UniProtKB-KW"/>
</dbReference>
<dbReference type="AlphaFoldDB" id="A0AAV4RS09"/>
<evidence type="ECO:0000313" key="8">
    <source>
        <dbReference type="Proteomes" id="UP001054837"/>
    </source>
</evidence>
<keyword evidence="6" id="KW-0472">Membrane</keyword>
<dbReference type="PANTHER" id="PTHR44889">
    <property type="entry name" value="INACTIVE HYDROXYSTEROID DEHYDROGENASE-LIKE PROTEIN 1"/>
    <property type="match status" value="1"/>
</dbReference>
<dbReference type="PIRSF" id="PIRSF000126">
    <property type="entry name" value="11-beta-HSD1"/>
    <property type="match status" value="1"/>
</dbReference>
<keyword evidence="3" id="KW-0560">Oxidoreductase</keyword>
<dbReference type="InterPro" id="IPR020904">
    <property type="entry name" value="Sc_DH/Rdtase_CS"/>
</dbReference>
<dbReference type="SUPFAM" id="SSF51735">
    <property type="entry name" value="NAD(P)-binding Rossmann-fold domains"/>
    <property type="match status" value="1"/>
</dbReference>
<dbReference type="FunFam" id="3.40.50.720:FF:000137">
    <property type="entry name" value="Hydroxysteroid (17-beta) dehydrogenase 3"/>
    <property type="match status" value="1"/>
</dbReference>
<dbReference type="PROSITE" id="PS00061">
    <property type="entry name" value="ADH_SHORT"/>
    <property type="match status" value="1"/>
</dbReference>
<dbReference type="PRINTS" id="PR00081">
    <property type="entry name" value="GDHRDH"/>
</dbReference>
<evidence type="ECO:0000256" key="3">
    <source>
        <dbReference type="ARBA" id="ARBA00023002"/>
    </source>
</evidence>
<evidence type="ECO:0000256" key="2">
    <source>
        <dbReference type="ARBA" id="ARBA00022857"/>
    </source>
</evidence>
<keyword evidence="6" id="KW-0812">Transmembrane</keyword>
<dbReference type="InterPro" id="IPR052149">
    <property type="entry name" value="17-beta-HSD3-like"/>
</dbReference>
<evidence type="ECO:0000313" key="7">
    <source>
        <dbReference type="EMBL" id="GIY23616.1"/>
    </source>
</evidence>
<protein>
    <submittedName>
        <fullName evidence="7">Inactive hydroxysteroid dehydrogenase-like protein 1</fullName>
    </submittedName>
</protein>
<dbReference type="GO" id="GO:0005739">
    <property type="term" value="C:mitochondrion"/>
    <property type="evidence" value="ECO:0007669"/>
    <property type="project" value="UniProtKB-SubCell"/>
</dbReference>
<evidence type="ECO:0000256" key="4">
    <source>
        <dbReference type="ARBA" id="ARBA00023128"/>
    </source>
</evidence>
<dbReference type="InterPro" id="IPR002347">
    <property type="entry name" value="SDR_fam"/>
</dbReference>
<dbReference type="Proteomes" id="UP001054837">
    <property type="component" value="Unassembled WGS sequence"/>
</dbReference>
<evidence type="ECO:0000256" key="5">
    <source>
        <dbReference type="ARBA" id="ARBA00038261"/>
    </source>
</evidence>
<comment type="subcellular location">
    <subcellularLocation>
        <location evidence="1">Mitochondrion</location>
    </subcellularLocation>
</comment>
<sequence>MIDVLNLASSKQKRMASVDQFSFLFNGINRNFKVCEEILAIIGLLFVGKTAFSLTWNILQGFRTYVLARFRHLDLKKYGSWAVVTGGTDGIGKAYVQELARRGLNVIIISRNKEKLEKTAQEIEKDFKVQTFIIQADFSHGREIYKNIAEQLKDKEIGILINNVGVMYDYPELFMNVPEKKLWELININIASVAMMTYVIIPQMVQRKKGIIVNISSISSFYPLPLMAVYSASKVFVDWFSRALSYEYKDDGIIVQSLIPSYIATNLVRFSSFLQRPSFVVPDPKRFVNSAIQTIGVSNRTTGFWSHGFQYLLYELTPINVWYRISWWLQKTIDNHERDEKKD</sequence>
<evidence type="ECO:0000256" key="1">
    <source>
        <dbReference type="ARBA" id="ARBA00004173"/>
    </source>
</evidence>
<accession>A0AAV4RS09</accession>
<dbReference type="InterPro" id="IPR036291">
    <property type="entry name" value="NAD(P)-bd_dom_sf"/>
</dbReference>
<reference evidence="7 8" key="1">
    <citation type="submission" date="2021-06" db="EMBL/GenBank/DDBJ databases">
        <title>Caerostris darwini draft genome.</title>
        <authorList>
            <person name="Kono N."/>
            <person name="Arakawa K."/>
        </authorList>
    </citation>
    <scope>NUCLEOTIDE SEQUENCE [LARGE SCALE GENOMIC DNA]</scope>
</reference>